<keyword evidence="4" id="KW-0444">Lipid biosynthesis</keyword>
<dbReference type="CDD" id="cd03506">
    <property type="entry name" value="Delta6-FADS-like"/>
    <property type="match status" value="1"/>
</dbReference>
<evidence type="ECO:0000256" key="2">
    <source>
        <dbReference type="ARBA" id="ARBA00005105"/>
    </source>
</evidence>
<keyword evidence="11" id="KW-0275">Fatty acid biosynthesis</keyword>
<dbReference type="SMART" id="SM01117">
    <property type="entry name" value="Cyt-b5"/>
    <property type="match status" value="1"/>
</dbReference>
<evidence type="ECO:0000256" key="4">
    <source>
        <dbReference type="ARBA" id="ARBA00022516"/>
    </source>
</evidence>
<evidence type="ECO:0000256" key="9">
    <source>
        <dbReference type="ARBA" id="ARBA00023098"/>
    </source>
</evidence>
<keyword evidence="10 14" id="KW-0472">Membrane</keyword>
<comment type="catalytic activity">
    <reaction evidence="12">
        <text>(8Z,11Z,14Z,17Z)-eicosatetraenoyl-CoA + 2 Fe(II)-[cytochrome b5] + O2 + 2 H(+) = (5Z,8Z,11Z,14Z,17Z)-eicosapentaenoyl-CoA + 2 Fe(III)-[cytochrome b5] + 2 H2O</text>
        <dbReference type="Rhea" id="RHEA:46420"/>
        <dbReference type="Rhea" id="RHEA-COMP:10438"/>
        <dbReference type="Rhea" id="RHEA-COMP:10439"/>
        <dbReference type="ChEBI" id="CHEBI:15377"/>
        <dbReference type="ChEBI" id="CHEBI:15378"/>
        <dbReference type="ChEBI" id="CHEBI:15379"/>
        <dbReference type="ChEBI" id="CHEBI:29033"/>
        <dbReference type="ChEBI" id="CHEBI:29034"/>
        <dbReference type="ChEBI" id="CHEBI:73862"/>
        <dbReference type="ChEBI" id="CHEBI:74265"/>
        <dbReference type="EC" id="1.14.19.44"/>
    </reaction>
    <physiologicalReaction direction="left-to-right" evidence="12">
        <dbReference type="Rhea" id="RHEA:46421"/>
    </physiologicalReaction>
</comment>
<reference evidence="16" key="2">
    <citation type="submission" date="2025-09" db="UniProtKB">
        <authorList>
            <consortium name="Ensembl"/>
        </authorList>
    </citation>
    <scope>IDENTIFICATION</scope>
</reference>
<dbReference type="Proteomes" id="UP000694568">
    <property type="component" value="Unplaced"/>
</dbReference>
<feature type="domain" description="Cytochrome b5 heme-binding" evidence="15">
    <location>
        <begin position="19"/>
        <end position="96"/>
    </location>
</feature>
<evidence type="ECO:0000313" key="17">
    <source>
        <dbReference type="Proteomes" id="UP000694568"/>
    </source>
</evidence>
<name>A0A8C9X0D9_SANLU</name>
<keyword evidence="9" id="KW-0443">Lipid metabolism</keyword>
<dbReference type="SUPFAM" id="SSF55856">
    <property type="entry name" value="Cytochrome b5-like heme/steroid binding domain"/>
    <property type="match status" value="1"/>
</dbReference>
<dbReference type="GO" id="GO:0006636">
    <property type="term" value="P:unsaturated fatty acid biosynthetic process"/>
    <property type="evidence" value="ECO:0007669"/>
    <property type="project" value="UniProtKB-UniPathway"/>
</dbReference>
<evidence type="ECO:0000259" key="15">
    <source>
        <dbReference type="PROSITE" id="PS50255"/>
    </source>
</evidence>
<keyword evidence="6" id="KW-0276">Fatty acid metabolism</keyword>
<dbReference type="PANTHER" id="PTHR19353">
    <property type="entry name" value="FATTY ACID DESATURASE 2"/>
    <property type="match status" value="1"/>
</dbReference>
<evidence type="ECO:0000256" key="11">
    <source>
        <dbReference type="ARBA" id="ARBA00023160"/>
    </source>
</evidence>
<gene>
    <name evidence="16" type="primary">LOC116038812</name>
</gene>
<dbReference type="PROSITE" id="PS50255">
    <property type="entry name" value="CYTOCHROME_B5_2"/>
    <property type="match status" value="1"/>
</dbReference>
<evidence type="ECO:0000256" key="6">
    <source>
        <dbReference type="ARBA" id="ARBA00022832"/>
    </source>
</evidence>
<dbReference type="EC" id="1.14.19.44" evidence="13"/>
<evidence type="ECO:0000256" key="1">
    <source>
        <dbReference type="ARBA" id="ARBA00004141"/>
    </source>
</evidence>
<dbReference type="GO" id="GO:0062076">
    <property type="term" value="F:acyl-CoA (8-3)-desaturase activity"/>
    <property type="evidence" value="ECO:0007669"/>
    <property type="project" value="UniProtKB-EC"/>
</dbReference>
<evidence type="ECO:0000256" key="10">
    <source>
        <dbReference type="ARBA" id="ARBA00023136"/>
    </source>
</evidence>
<dbReference type="Pfam" id="PF00487">
    <property type="entry name" value="FA_desaturase"/>
    <property type="match status" value="1"/>
</dbReference>
<keyword evidence="5 14" id="KW-0812">Transmembrane</keyword>
<organism evidence="16 17">
    <name type="scientific">Sander lucioperca</name>
    <name type="common">Pike-perch</name>
    <name type="synonym">Perca lucioperca</name>
    <dbReference type="NCBI Taxonomy" id="283035"/>
    <lineage>
        <taxon>Eukaryota</taxon>
        <taxon>Metazoa</taxon>
        <taxon>Chordata</taxon>
        <taxon>Craniata</taxon>
        <taxon>Vertebrata</taxon>
        <taxon>Euteleostomi</taxon>
        <taxon>Actinopterygii</taxon>
        <taxon>Neopterygii</taxon>
        <taxon>Teleostei</taxon>
        <taxon>Neoteleostei</taxon>
        <taxon>Acanthomorphata</taxon>
        <taxon>Eupercaria</taxon>
        <taxon>Perciformes</taxon>
        <taxon>Percoidei</taxon>
        <taxon>Percidae</taxon>
        <taxon>Luciopercinae</taxon>
        <taxon>Sander</taxon>
    </lineage>
</organism>
<evidence type="ECO:0000256" key="5">
    <source>
        <dbReference type="ARBA" id="ARBA00022692"/>
    </source>
</evidence>
<evidence type="ECO:0000256" key="13">
    <source>
        <dbReference type="ARBA" id="ARBA00066776"/>
    </source>
</evidence>
<dbReference type="InterPro" id="IPR005804">
    <property type="entry name" value="FA_desaturase_dom"/>
</dbReference>
<evidence type="ECO:0000256" key="14">
    <source>
        <dbReference type="SAM" id="Phobius"/>
    </source>
</evidence>
<dbReference type="FunFam" id="3.10.120.10:FF:000010">
    <property type="entry name" value="Delta-6 fatty acyl desaturase"/>
    <property type="match status" value="1"/>
</dbReference>
<dbReference type="GO" id="GO:0016020">
    <property type="term" value="C:membrane"/>
    <property type="evidence" value="ECO:0007669"/>
    <property type="project" value="UniProtKB-SubCell"/>
</dbReference>
<dbReference type="PIRSF" id="PIRSF015921">
    <property type="entry name" value="FA_sphinglp_des"/>
    <property type="match status" value="1"/>
</dbReference>
<reference evidence="16" key="1">
    <citation type="submission" date="2025-08" db="UniProtKB">
        <authorList>
            <consortium name="Ensembl"/>
        </authorList>
    </citation>
    <scope>IDENTIFICATION</scope>
</reference>
<dbReference type="Gene3D" id="3.10.120.10">
    <property type="entry name" value="Cytochrome b5-like heme/steroid binding domain"/>
    <property type="match status" value="1"/>
</dbReference>
<feature type="transmembrane region" description="Helical" evidence="14">
    <location>
        <begin position="295"/>
        <end position="317"/>
    </location>
</feature>
<keyword evidence="17" id="KW-1185">Reference proteome</keyword>
<evidence type="ECO:0000256" key="12">
    <source>
        <dbReference type="ARBA" id="ARBA00051687"/>
    </source>
</evidence>
<dbReference type="PANTHER" id="PTHR19353:SF12">
    <property type="entry name" value="ACYL-COA 6-DESATURASE"/>
    <property type="match status" value="1"/>
</dbReference>
<evidence type="ECO:0000256" key="7">
    <source>
        <dbReference type="ARBA" id="ARBA00022989"/>
    </source>
</evidence>
<sequence length="419" mass="48773">MGGGGQLTEPEEPISGRAAGVYTWEEVQSHCNRNDQWLVINRKVYNITQWVKRHPGGIRVISHYAGEDATEAFTAFHPDLKFVQKFLKPLQIGELAATEPSHDRNKNATIIQDFHTLRAQVESEGLFQARPLFFCLHLGHILLLEALAWLIIWVWGTSWTLTFLSAVMLATTQSMPVSLHLLYWNHLLHKFVIGHLKGASANWWNHRHFQHHAKPNIFSKDPDVNMLHVFVVGATQPVEYGIKKIKYMPYHHQHKYFFLVGPPLLIPVYFNIQIIHTMISRRKWVDLAWSLSYYLRYLCCSIPMFGLFGSVVFISFIRILESHGFVWVTQMNHLPMDIDHEKNQDWLSMQLQATCNIKQSLFNDWFSGHLNFQIEHHLFPTMPRHNYHLVAPLVRALCEKHGIPYQVKTLQQGFADVFR</sequence>
<protein>
    <recommendedName>
        <fullName evidence="13">acyl-CoA (8-3)-desaturase</fullName>
        <ecNumber evidence="13">1.14.19.44</ecNumber>
    </recommendedName>
</protein>
<dbReference type="Pfam" id="PF00173">
    <property type="entry name" value="Cyt-b5"/>
    <property type="match status" value="1"/>
</dbReference>
<evidence type="ECO:0000256" key="8">
    <source>
        <dbReference type="ARBA" id="ARBA00023002"/>
    </source>
</evidence>
<evidence type="ECO:0000256" key="3">
    <source>
        <dbReference type="ARBA" id="ARBA00009295"/>
    </source>
</evidence>
<dbReference type="AlphaFoldDB" id="A0A8C9X0D9"/>
<keyword evidence="7 14" id="KW-1133">Transmembrane helix</keyword>
<feature type="transmembrane region" description="Helical" evidence="14">
    <location>
        <begin position="256"/>
        <end position="275"/>
    </location>
</feature>
<dbReference type="GeneTree" id="ENSGT00950000182990"/>
<comment type="similarity">
    <text evidence="3">Belongs to the fatty acid desaturase type 1 family.</text>
</comment>
<comment type="pathway">
    <text evidence="2">Lipid metabolism; polyunsaturated fatty acid biosynthesis.</text>
</comment>
<evidence type="ECO:0000313" key="16">
    <source>
        <dbReference type="Ensembl" id="ENSSLUP00000003067.1"/>
    </source>
</evidence>
<accession>A0A8C9X0D9</accession>
<dbReference type="InterPro" id="IPR012171">
    <property type="entry name" value="Fatty_acid_desaturase"/>
</dbReference>
<dbReference type="InterPro" id="IPR001199">
    <property type="entry name" value="Cyt_B5-like_heme/steroid-bd"/>
</dbReference>
<dbReference type="Ensembl" id="ENSSLUT00000003167.1">
    <property type="protein sequence ID" value="ENSSLUP00000003067.1"/>
    <property type="gene ID" value="ENSSLUG00000001309.1"/>
</dbReference>
<comment type="subcellular location">
    <subcellularLocation>
        <location evidence="1">Membrane</location>
        <topology evidence="1">Multi-pass membrane protein</topology>
    </subcellularLocation>
</comment>
<dbReference type="UniPathway" id="UPA00658"/>
<proteinExistence type="inferred from homology"/>
<dbReference type="InterPro" id="IPR036400">
    <property type="entry name" value="Cyt_B5-like_heme/steroid_sf"/>
</dbReference>
<keyword evidence="8" id="KW-0560">Oxidoreductase</keyword>
<dbReference type="PRINTS" id="PR00363">
    <property type="entry name" value="CYTOCHROMEB5"/>
</dbReference>